<dbReference type="EMBL" id="MHOL01000003">
    <property type="protein sequence ID" value="OGZ63338.1"/>
    <property type="molecule type" value="Genomic_DNA"/>
</dbReference>
<evidence type="ECO:0000313" key="2">
    <source>
        <dbReference type="EMBL" id="OGZ63338.1"/>
    </source>
</evidence>
<keyword evidence="1" id="KW-0812">Transmembrane</keyword>
<evidence type="ECO:0000256" key="1">
    <source>
        <dbReference type="SAM" id="Phobius"/>
    </source>
</evidence>
<evidence type="ECO:0000313" key="3">
    <source>
        <dbReference type="Proteomes" id="UP000178991"/>
    </source>
</evidence>
<reference evidence="2 3" key="1">
    <citation type="journal article" date="2016" name="Nat. Commun.">
        <title>Thousands of microbial genomes shed light on interconnected biogeochemical processes in an aquifer system.</title>
        <authorList>
            <person name="Anantharaman K."/>
            <person name="Brown C.T."/>
            <person name="Hug L.A."/>
            <person name="Sharon I."/>
            <person name="Castelle C.J."/>
            <person name="Probst A.J."/>
            <person name="Thomas B.C."/>
            <person name="Singh A."/>
            <person name="Wilkins M.J."/>
            <person name="Karaoz U."/>
            <person name="Brodie E.L."/>
            <person name="Williams K.H."/>
            <person name="Hubbard S.S."/>
            <person name="Banfield J.F."/>
        </authorList>
    </citation>
    <scope>NUCLEOTIDE SEQUENCE [LARGE SCALE GENOMIC DNA]</scope>
</reference>
<feature type="transmembrane region" description="Helical" evidence="1">
    <location>
        <begin position="6"/>
        <end position="29"/>
    </location>
</feature>
<accession>A0A1G2HN72</accession>
<sequence length="72" mass="8767">MSYFFWGFLTLFVSTVVFYIVFFVLSYYWHERRMSFIIVPLIYTFEFFIAGFLIVCLLLLLINYLPDILKLV</sequence>
<keyword evidence="1" id="KW-0472">Membrane</keyword>
<name>A0A1G2HN72_9BACT</name>
<feature type="transmembrane region" description="Helical" evidence="1">
    <location>
        <begin position="41"/>
        <end position="65"/>
    </location>
</feature>
<organism evidence="2 3">
    <name type="scientific">Candidatus Staskawiczbacteria bacterium RIFCSPHIGHO2_01_FULL_34_27</name>
    <dbReference type="NCBI Taxonomy" id="1802199"/>
    <lineage>
        <taxon>Bacteria</taxon>
        <taxon>Candidatus Staskawicziibacteriota</taxon>
    </lineage>
</organism>
<dbReference type="AlphaFoldDB" id="A0A1G2HN72"/>
<keyword evidence="1" id="KW-1133">Transmembrane helix</keyword>
<gene>
    <name evidence="2" type="ORF">A2639_00200</name>
</gene>
<proteinExistence type="predicted"/>
<comment type="caution">
    <text evidence="2">The sequence shown here is derived from an EMBL/GenBank/DDBJ whole genome shotgun (WGS) entry which is preliminary data.</text>
</comment>
<protein>
    <submittedName>
        <fullName evidence="2">Uncharacterized protein</fullName>
    </submittedName>
</protein>
<dbReference type="Proteomes" id="UP000178991">
    <property type="component" value="Unassembled WGS sequence"/>
</dbReference>